<organism evidence="1 2">
    <name type="scientific">Echria macrotheca</name>
    <dbReference type="NCBI Taxonomy" id="438768"/>
    <lineage>
        <taxon>Eukaryota</taxon>
        <taxon>Fungi</taxon>
        <taxon>Dikarya</taxon>
        <taxon>Ascomycota</taxon>
        <taxon>Pezizomycotina</taxon>
        <taxon>Sordariomycetes</taxon>
        <taxon>Sordariomycetidae</taxon>
        <taxon>Sordariales</taxon>
        <taxon>Schizotheciaceae</taxon>
        <taxon>Echria</taxon>
    </lineage>
</organism>
<gene>
    <name evidence="1" type="ORF">QBC47DRAFT_42568</name>
</gene>
<dbReference type="Proteomes" id="UP001239445">
    <property type="component" value="Unassembled WGS sequence"/>
</dbReference>
<evidence type="ECO:0000313" key="2">
    <source>
        <dbReference type="Proteomes" id="UP001239445"/>
    </source>
</evidence>
<comment type="caution">
    <text evidence="1">The sequence shown here is derived from an EMBL/GenBank/DDBJ whole genome shotgun (WGS) entry which is preliminary data.</text>
</comment>
<dbReference type="AlphaFoldDB" id="A0AAJ0BCN0"/>
<evidence type="ECO:0000313" key="1">
    <source>
        <dbReference type="EMBL" id="KAK1753396.1"/>
    </source>
</evidence>
<accession>A0AAJ0BCN0</accession>
<keyword evidence="2" id="KW-1185">Reference proteome</keyword>
<sequence length="227" mass="24705">MDPVSAVGLVASVTGLASFGAKAVKIAAQILETGSSDQVSSLAKAADDMKTASDYLLSIPRTDDDLDQDILLLADRSVQVAEKVAKLTGDIRSIPTTHGKAQGRSIIRQTLKTLRNKHNIGELSRQLDGVQKSLHLRLTVWIETRLEKSFLTLDDILKALGRDMSSLLSGITDMDELRNRMDTVLDNQTRGEVLAEKLAESIKHLSSTIAGVCRCAKDLLSQLHFLD</sequence>
<dbReference type="EMBL" id="MU839837">
    <property type="protein sequence ID" value="KAK1753396.1"/>
    <property type="molecule type" value="Genomic_DNA"/>
</dbReference>
<protein>
    <submittedName>
        <fullName evidence="1">Uncharacterized protein</fullName>
    </submittedName>
</protein>
<proteinExistence type="predicted"/>
<reference evidence="1" key="1">
    <citation type="submission" date="2023-06" db="EMBL/GenBank/DDBJ databases">
        <title>Genome-scale phylogeny and comparative genomics of the fungal order Sordariales.</title>
        <authorList>
            <consortium name="Lawrence Berkeley National Laboratory"/>
            <person name="Hensen N."/>
            <person name="Bonometti L."/>
            <person name="Westerberg I."/>
            <person name="Brannstrom I.O."/>
            <person name="Guillou S."/>
            <person name="Cros-Aarteil S."/>
            <person name="Calhoun S."/>
            <person name="Haridas S."/>
            <person name="Kuo A."/>
            <person name="Mondo S."/>
            <person name="Pangilinan J."/>
            <person name="Riley R."/>
            <person name="Labutti K."/>
            <person name="Andreopoulos B."/>
            <person name="Lipzen A."/>
            <person name="Chen C."/>
            <person name="Yanf M."/>
            <person name="Daum C."/>
            <person name="Ng V."/>
            <person name="Clum A."/>
            <person name="Steindorff A."/>
            <person name="Ohm R."/>
            <person name="Martin F."/>
            <person name="Silar P."/>
            <person name="Natvig D."/>
            <person name="Lalanne C."/>
            <person name="Gautier V."/>
            <person name="Ament-Velasquez S.L."/>
            <person name="Kruys A."/>
            <person name="Hutchinson M.I."/>
            <person name="Powell A.J."/>
            <person name="Barry K."/>
            <person name="Miller A.N."/>
            <person name="Grigoriev I.V."/>
            <person name="Debuchy R."/>
            <person name="Gladieux P."/>
            <person name="Thoren M.H."/>
            <person name="Johannesson H."/>
        </authorList>
    </citation>
    <scope>NUCLEOTIDE SEQUENCE</scope>
    <source>
        <strain evidence="1">PSN4</strain>
    </source>
</reference>
<name>A0AAJ0BCN0_9PEZI</name>